<reference evidence="2" key="1">
    <citation type="journal article" date="2019" name="PLoS Negl. Trop. Dis.">
        <title>Revisiting the worldwide diversity of Leptospira species in the environment.</title>
        <authorList>
            <person name="Vincent A.T."/>
            <person name="Schiettekatte O."/>
            <person name="Bourhy P."/>
            <person name="Veyrier F.J."/>
            <person name="Picardeau M."/>
        </authorList>
    </citation>
    <scope>NUCLEOTIDE SEQUENCE [LARGE SCALE GENOMIC DNA]</scope>
    <source>
        <strain evidence="2">201800272</strain>
    </source>
</reference>
<proteinExistence type="predicted"/>
<gene>
    <name evidence="1" type="ORF">EHQ46_03125</name>
</gene>
<protein>
    <submittedName>
        <fullName evidence="1">Uncharacterized protein</fullName>
    </submittedName>
</protein>
<organism evidence="1 2">
    <name type="scientific">Leptospira yanagawae</name>
    <dbReference type="NCBI Taxonomy" id="293069"/>
    <lineage>
        <taxon>Bacteria</taxon>
        <taxon>Pseudomonadati</taxon>
        <taxon>Spirochaetota</taxon>
        <taxon>Spirochaetia</taxon>
        <taxon>Leptospirales</taxon>
        <taxon>Leptospiraceae</taxon>
        <taxon>Leptospira</taxon>
    </lineage>
</organism>
<comment type="caution">
    <text evidence="1">The sequence shown here is derived from an EMBL/GenBank/DDBJ whole genome shotgun (WGS) entry which is preliminary data.</text>
</comment>
<dbReference type="EMBL" id="RQFU01000005">
    <property type="protein sequence ID" value="TGL24619.1"/>
    <property type="molecule type" value="Genomic_DNA"/>
</dbReference>
<keyword evidence="2" id="KW-1185">Reference proteome</keyword>
<dbReference type="Proteomes" id="UP000298200">
    <property type="component" value="Unassembled WGS sequence"/>
</dbReference>
<accession>A0ABY2M5Z2</accession>
<name>A0ABY2M5Z2_9LEPT</name>
<evidence type="ECO:0000313" key="1">
    <source>
        <dbReference type="EMBL" id="TGL24619.1"/>
    </source>
</evidence>
<sequence>MTEREQRFKSLVETTWIQFSKIGLFCEKEVSYHKLFCKIQTVISLHKLSEYFGIKIFISGPHSKYYLERNDQFDFGHYNPEFPKKLKEYLLPAKHNPKLLQITKPIYEEWIKQTARDFFIIYQKLDSNPNFFRKEADRYLMLVEEGRLDPFYFDRFILFLYPAFTDNEDPEEASKFKVFVGDEVMDAQIVKELVGFWIRRKADGTDLEFISGLVELLNLYDPEFFEFRTNGK</sequence>
<evidence type="ECO:0000313" key="2">
    <source>
        <dbReference type="Proteomes" id="UP000298200"/>
    </source>
</evidence>